<dbReference type="PIRSF" id="PIRSF018266">
    <property type="entry name" value="FecR"/>
    <property type="match status" value="1"/>
</dbReference>
<gene>
    <name evidence="3" type="ORF">NW209_06710</name>
</gene>
<dbReference type="AlphaFoldDB" id="A0AAW5N4V1"/>
<feature type="transmembrane region" description="Helical" evidence="1">
    <location>
        <begin position="90"/>
        <end position="108"/>
    </location>
</feature>
<dbReference type="InterPro" id="IPR006860">
    <property type="entry name" value="FecR"/>
</dbReference>
<comment type="caution">
    <text evidence="3">The sequence shown here is derived from an EMBL/GenBank/DDBJ whole genome shotgun (WGS) entry which is preliminary data.</text>
</comment>
<dbReference type="PANTHER" id="PTHR30273:SF2">
    <property type="entry name" value="PROTEIN FECR"/>
    <property type="match status" value="1"/>
</dbReference>
<proteinExistence type="predicted"/>
<dbReference type="Proteomes" id="UP001204579">
    <property type="component" value="Unassembled WGS sequence"/>
</dbReference>
<keyword evidence="1" id="KW-1133">Transmembrane helix</keyword>
<keyword evidence="1" id="KW-0472">Membrane</keyword>
<reference evidence="3 4" key="1">
    <citation type="submission" date="2022-08" db="EMBL/GenBank/DDBJ databases">
        <authorList>
            <person name="Zeman M."/>
            <person name="Kubasova T."/>
        </authorList>
    </citation>
    <scope>NUCLEOTIDE SEQUENCE [LARGE SCALE GENOMIC DNA]</scope>
    <source>
        <strain evidence="3 4">ET62</strain>
    </source>
</reference>
<keyword evidence="4" id="KW-1185">Reference proteome</keyword>
<dbReference type="Gene3D" id="2.60.120.1440">
    <property type="match status" value="1"/>
</dbReference>
<sequence>MKDNEEINGLLAKHFSHENLSANEQAELEAWIRSNADEYQQLKKWMDTPLGTDSLPDFNAEKAWNKIEGELEEKPRKVLSINWKKNYTRLAFAASIALIAVIGILYSLKTDTKDALQHYANATNGITHLLLPDSTEVTLYPNTRLTYESGNAREVTMEGKAFFHVKKDKKPLRITVPVLSIEVLGTSFLVDAQEQNKAGVFVKHGVVRVTTEQQETTLTANELVEVTNGIMKTGQIDNAEELFGENTTVLTFTRTPLSKAVQEITKHTGIRIELDKGFEQDAITTRLKLDNINNILKELTFICGCKCDTVEKGKYYRLYYE</sequence>
<evidence type="ECO:0000313" key="4">
    <source>
        <dbReference type="Proteomes" id="UP001204579"/>
    </source>
</evidence>
<accession>A0AAW5N4V1</accession>
<evidence type="ECO:0000313" key="3">
    <source>
        <dbReference type="EMBL" id="MCR8873703.1"/>
    </source>
</evidence>
<feature type="domain" description="FecR protein" evidence="2">
    <location>
        <begin position="122"/>
        <end position="208"/>
    </location>
</feature>
<protein>
    <submittedName>
        <fullName evidence="3">FecR family protein</fullName>
    </submittedName>
</protein>
<dbReference type="Gene3D" id="3.55.50.30">
    <property type="match status" value="1"/>
</dbReference>
<dbReference type="InterPro" id="IPR012373">
    <property type="entry name" value="Ferrdict_sens_TM"/>
</dbReference>
<name>A0AAW5N4V1_9BACT</name>
<evidence type="ECO:0000256" key="1">
    <source>
        <dbReference type="SAM" id="Phobius"/>
    </source>
</evidence>
<organism evidence="3 4">
    <name type="scientific">Phocaeicola barnesiae</name>
    <dbReference type="NCBI Taxonomy" id="376804"/>
    <lineage>
        <taxon>Bacteria</taxon>
        <taxon>Pseudomonadati</taxon>
        <taxon>Bacteroidota</taxon>
        <taxon>Bacteroidia</taxon>
        <taxon>Bacteroidales</taxon>
        <taxon>Bacteroidaceae</taxon>
        <taxon>Phocaeicola</taxon>
    </lineage>
</organism>
<dbReference type="EMBL" id="JANRHJ010000006">
    <property type="protein sequence ID" value="MCR8873703.1"/>
    <property type="molecule type" value="Genomic_DNA"/>
</dbReference>
<keyword evidence="1" id="KW-0812">Transmembrane</keyword>
<dbReference type="PANTHER" id="PTHR30273">
    <property type="entry name" value="PERIPLASMIC SIGNAL SENSOR AND SIGMA FACTOR ACTIVATOR FECR-RELATED"/>
    <property type="match status" value="1"/>
</dbReference>
<dbReference type="GO" id="GO:0016989">
    <property type="term" value="F:sigma factor antagonist activity"/>
    <property type="evidence" value="ECO:0007669"/>
    <property type="project" value="TreeGrafter"/>
</dbReference>
<evidence type="ECO:0000259" key="2">
    <source>
        <dbReference type="Pfam" id="PF04773"/>
    </source>
</evidence>
<dbReference type="Pfam" id="PF04773">
    <property type="entry name" value="FecR"/>
    <property type="match status" value="1"/>
</dbReference>
<dbReference type="RefSeq" id="WP_258335643.1">
    <property type="nucleotide sequence ID" value="NZ_CAUCAW010000004.1"/>
</dbReference>